<evidence type="ECO:0000256" key="5">
    <source>
        <dbReference type="SAM" id="Phobius"/>
    </source>
</evidence>
<feature type="domain" description="Phospholipid/glycerol acyltransferase" evidence="6">
    <location>
        <begin position="158"/>
        <end position="274"/>
    </location>
</feature>
<feature type="non-terminal residue" evidence="7">
    <location>
        <position position="1"/>
    </location>
</feature>
<feature type="region of interest" description="Disordered" evidence="4">
    <location>
        <begin position="1"/>
        <end position="51"/>
    </location>
</feature>
<dbReference type="AlphaFoldDB" id="A0AAV5SLU7"/>
<keyword evidence="5" id="KW-1133">Transmembrane helix</keyword>
<dbReference type="InterPro" id="IPR002123">
    <property type="entry name" value="Plipid/glycerol_acylTrfase"/>
</dbReference>
<name>A0AAV5SLU7_9BILA</name>
<evidence type="ECO:0000313" key="8">
    <source>
        <dbReference type="Proteomes" id="UP001432027"/>
    </source>
</evidence>
<dbReference type="GO" id="GO:0005783">
    <property type="term" value="C:endoplasmic reticulum"/>
    <property type="evidence" value="ECO:0007669"/>
    <property type="project" value="TreeGrafter"/>
</dbReference>
<protein>
    <recommendedName>
        <fullName evidence="6">Phospholipid/glycerol acyltransferase domain-containing protein</fullName>
    </recommendedName>
</protein>
<keyword evidence="5" id="KW-0472">Membrane</keyword>
<dbReference type="Proteomes" id="UP001432027">
    <property type="component" value="Unassembled WGS sequence"/>
</dbReference>
<keyword evidence="8" id="KW-1185">Reference proteome</keyword>
<dbReference type="SUPFAM" id="SSF69593">
    <property type="entry name" value="Glycerol-3-phosphate (1)-acyltransferase"/>
    <property type="match status" value="1"/>
</dbReference>
<feature type="compositionally biased region" description="Low complexity" evidence="4">
    <location>
        <begin position="30"/>
        <end position="43"/>
    </location>
</feature>
<evidence type="ECO:0000259" key="6">
    <source>
        <dbReference type="SMART" id="SM00563"/>
    </source>
</evidence>
<dbReference type="Pfam" id="PF01553">
    <property type="entry name" value="Acyltransferase"/>
    <property type="match status" value="1"/>
</dbReference>
<dbReference type="GO" id="GO:0016746">
    <property type="term" value="F:acyltransferase activity"/>
    <property type="evidence" value="ECO:0007669"/>
    <property type="project" value="UniProtKB-KW"/>
</dbReference>
<dbReference type="PANTHER" id="PTHR10983">
    <property type="entry name" value="1-ACYLGLYCEROL-3-PHOSPHATE ACYLTRANSFERASE-RELATED"/>
    <property type="match status" value="1"/>
</dbReference>
<evidence type="ECO:0000256" key="4">
    <source>
        <dbReference type="SAM" id="MobiDB-lite"/>
    </source>
</evidence>
<feature type="region of interest" description="Disordered" evidence="4">
    <location>
        <begin position="289"/>
        <end position="309"/>
    </location>
</feature>
<keyword evidence="3" id="KW-0012">Acyltransferase</keyword>
<reference evidence="7" key="1">
    <citation type="submission" date="2023-10" db="EMBL/GenBank/DDBJ databases">
        <title>Genome assembly of Pristionchus species.</title>
        <authorList>
            <person name="Yoshida K."/>
            <person name="Sommer R.J."/>
        </authorList>
    </citation>
    <scope>NUCLEOTIDE SEQUENCE</scope>
    <source>
        <strain evidence="7">RS0144</strain>
    </source>
</reference>
<evidence type="ECO:0000256" key="3">
    <source>
        <dbReference type="ARBA" id="ARBA00023315"/>
    </source>
</evidence>
<dbReference type="PANTHER" id="PTHR10983:SF2">
    <property type="entry name" value="ACYL-COA:LYSOPHOSPHATIDYLGLYCEROL ACYLTRANSFERASE 1"/>
    <property type="match status" value="1"/>
</dbReference>
<evidence type="ECO:0000313" key="7">
    <source>
        <dbReference type="EMBL" id="GMS81643.1"/>
    </source>
</evidence>
<keyword evidence="5" id="KW-0812">Transmembrane</keyword>
<evidence type="ECO:0000256" key="2">
    <source>
        <dbReference type="ARBA" id="ARBA00022679"/>
    </source>
</evidence>
<sequence>LRGARQSMLETDTSPLHREAEMRSSRSRSRSQSQGCRVSRSGSNPLPAIPPVRDYKQLGSRTKFAAAESWSDRFLSIFLIPIRALICFSNVTVFFLAYFGFMIPMLWARNIWPRLYWFYEGKLYRWLQAFIGYWGYTAGYDVYEFGDDISADCVDERTVVMINHQSTADVPVMMAVLQNKGVTSRKTLWLMDVMFRWTPFGIIGKMHGDYFIQQGKATRDKEIGRLKRHLREVYWDRDRRWVLLFPEGGFYHKRVESSQKFGEKNGFPHLLYTTLPRQGAVKAILDEIGPRHDSDSSSSEGQTRARSTSKLKLLKDTVDAIREKKYLKETRPPIKYVLDVTIAYPNGVPLSLATCAIGTREKCDIAVNYKLFKADEVPFHDDTKLRDWMYQVYKEKDEMLANYYAKGVFHDGEEGTRVEFSWPKIIGQYSFWFGSFIAQYYIYKWVILRVLGLVLAPFGLGF</sequence>
<dbReference type="SMART" id="SM00563">
    <property type="entry name" value="PlsC"/>
    <property type="match status" value="1"/>
</dbReference>
<proteinExistence type="inferred from homology"/>
<comment type="caution">
    <text evidence="7">The sequence shown here is derived from an EMBL/GenBank/DDBJ whole genome shotgun (WGS) entry which is preliminary data.</text>
</comment>
<dbReference type="InterPro" id="IPR032098">
    <property type="entry name" value="Acyltransf_C"/>
</dbReference>
<organism evidence="7 8">
    <name type="scientific">Pristionchus entomophagus</name>
    <dbReference type="NCBI Taxonomy" id="358040"/>
    <lineage>
        <taxon>Eukaryota</taxon>
        <taxon>Metazoa</taxon>
        <taxon>Ecdysozoa</taxon>
        <taxon>Nematoda</taxon>
        <taxon>Chromadorea</taxon>
        <taxon>Rhabditida</taxon>
        <taxon>Rhabditina</taxon>
        <taxon>Diplogasteromorpha</taxon>
        <taxon>Diplogasteroidea</taxon>
        <taxon>Neodiplogasteridae</taxon>
        <taxon>Pristionchus</taxon>
    </lineage>
</organism>
<dbReference type="Pfam" id="PF16076">
    <property type="entry name" value="Acyltransf_C"/>
    <property type="match status" value="1"/>
</dbReference>
<dbReference type="EMBL" id="BTSX01000001">
    <property type="protein sequence ID" value="GMS81643.1"/>
    <property type="molecule type" value="Genomic_DNA"/>
</dbReference>
<evidence type="ECO:0000256" key="1">
    <source>
        <dbReference type="ARBA" id="ARBA00008655"/>
    </source>
</evidence>
<dbReference type="CDD" id="cd07990">
    <property type="entry name" value="LPLAT_LCLAT1-like"/>
    <property type="match status" value="1"/>
</dbReference>
<feature type="compositionally biased region" description="Basic and acidic residues" evidence="4">
    <location>
        <begin position="15"/>
        <end position="24"/>
    </location>
</feature>
<dbReference type="GO" id="GO:0036149">
    <property type="term" value="P:phosphatidylinositol acyl-chain remodeling"/>
    <property type="evidence" value="ECO:0007669"/>
    <property type="project" value="TreeGrafter"/>
</dbReference>
<feature type="transmembrane region" description="Helical" evidence="5">
    <location>
        <begin position="74"/>
        <end position="101"/>
    </location>
</feature>
<accession>A0AAV5SLU7</accession>
<keyword evidence="2" id="KW-0808">Transferase</keyword>
<comment type="similarity">
    <text evidence="1">Belongs to the 1-acyl-sn-glycerol-3-phosphate acyltransferase family.</text>
</comment>
<feature type="compositionally biased region" description="Polar residues" evidence="4">
    <location>
        <begin position="296"/>
        <end position="309"/>
    </location>
</feature>
<gene>
    <name evidence="7" type="ORF">PENTCL1PPCAC_3818</name>
</gene>